<sequence length="348" mass="40174">MAPQSRIKQEQLRKRRNNLLRRHNDFWRLYAIRSWVVLEMPNGRIYTYQSHPHVPTPNDKEMDKRPQPVVHKTPASYLSSPSLIDLVIPQPPRLAVLGRQSKLWDSLYSQNDDQSRAPLLSQSPGISSLTVPVKPRDITQVGECVQWLSDNRSVLTINHWSSPDQLIRRKVAGQMRNPVSIGPGDSMSIDEHMKHSMDQFTIELLHLISSSQADAGCSPSVRQRQRARRMARLRYDAGSVIEKSTTTRLYDRARRAGTAFLRRQIRAIQRRFHEESAVAYEMMDNAALLRAIAERHPRYAKPIWVIGLVKQYMPRDFRLSTAMKDRHAFGHAVLMLVRNWLSQGHSEP</sequence>
<dbReference type="AlphaFoldDB" id="A0AAD4CQN5"/>
<dbReference type="Proteomes" id="UP001194746">
    <property type="component" value="Unassembled WGS sequence"/>
</dbReference>
<gene>
    <name evidence="2" type="ORF">FE257_005558</name>
</gene>
<reference evidence="2" key="2">
    <citation type="submission" date="2020-02" db="EMBL/GenBank/DDBJ databases">
        <authorList>
            <person name="Gilchrist C.L.M."/>
            <person name="Chooi Y.-H."/>
        </authorList>
    </citation>
    <scope>NUCLEOTIDE SEQUENCE</scope>
    <source>
        <strain evidence="2">MST-FP2251</strain>
    </source>
</reference>
<evidence type="ECO:0000313" key="3">
    <source>
        <dbReference type="Proteomes" id="UP001194746"/>
    </source>
</evidence>
<name>A0AAD4CQN5_ASPNN</name>
<reference evidence="2" key="1">
    <citation type="journal article" date="2019" name="Beilstein J. Org. Chem.">
        <title>Nanangenines: drimane sesquiterpenoids as the dominant metabolite cohort of a novel Australian fungus, Aspergillus nanangensis.</title>
        <authorList>
            <person name="Lacey H.J."/>
            <person name="Gilchrist C.L.M."/>
            <person name="Crombie A."/>
            <person name="Kalaitzis J.A."/>
            <person name="Vuong D."/>
            <person name="Rutledge P.J."/>
            <person name="Turner P."/>
            <person name="Pitt J.I."/>
            <person name="Lacey E."/>
            <person name="Chooi Y.H."/>
            <person name="Piggott A.M."/>
        </authorList>
    </citation>
    <scope>NUCLEOTIDE SEQUENCE</scope>
    <source>
        <strain evidence="2">MST-FP2251</strain>
    </source>
</reference>
<keyword evidence="3" id="KW-1185">Reference proteome</keyword>
<organism evidence="2 3">
    <name type="scientific">Aspergillus nanangensis</name>
    <dbReference type="NCBI Taxonomy" id="2582783"/>
    <lineage>
        <taxon>Eukaryota</taxon>
        <taxon>Fungi</taxon>
        <taxon>Dikarya</taxon>
        <taxon>Ascomycota</taxon>
        <taxon>Pezizomycotina</taxon>
        <taxon>Eurotiomycetes</taxon>
        <taxon>Eurotiomycetidae</taxon>
        <taxon>Eurotiales</taxon>
        <taxon>Aspergillaceae</taxon>
        <taxon>Aspergillus</taxon>
        <taxon>Aspergillus subgen. Circumdati</taxon>
    </lineage>
</organism>
<evidence type="ECO:0000313" key="2">
    <source>
        <dbReference type="EMBL" id="KAF9890692.1"/>
    </source>
</evidence>
<evidence type="ECO:0000256" key="1">
    <source>
        <dbReference type="SAM" id="MobiDB-lite"/>
    </source>
</evidence>
<comment type="caution">
    <text evidence="2">The sequence shown here is derived from an EMBL/GenBank/DDBJ whole genome shotgun (WGS) entry which is preliminary data.</text>
</comment>
<dbReference type="EMBL" id="VCAU01000024">
    <property type="protein sequence ID" value="KAF9890692.1"/>
    <property type="molecule type" value="Genomic_DNA"/>
</dbReference>
<feature type="region of interest" description="Disordered" evidence="1">
    <location>
        <begin position="51"/>
        <end position="74"/>
    </location>
</feature>
<proteinExistence type="predicted"/>
<protein>
    <submittedName>
        <fullName evidence="2">Uncharacterized protein</fullName>
    </submittedName>
</protein>
<accession>A0AAD4CQN5</accession>